<dbReference type="InterPro" id="IPR023584">
    <property type="entry name" value="Ribosome_recyc_fac_dom"/>
</dbReference>
<evidence type="ECO:0000259" key="5">
    <source>
        <dbReference type="Pfam" id="PF01765"/>
    </source>
</evidence>
<dbReference type="PANTHER" id="PTHR20982">
    <property type="entry name" value="RIBOSOME RECYCLING FACTOR"/>
    <property type="match status" value="1"/>
</dbReference>
<dbReference type="GO" id="GO:0006412">
    <property type="term" value="P:translation"/>
    <property type="evidence" value="ECO:0007669"/>
    <property type="project" value="UniProtKB-KW"/>
</dbReference>
<dbReference type="InterPro" id="IPR036191">
    <property type="entry name" value="RRF_sf"/>
</dbReference>
<sequence>MGTPNTLVRRAANVDKNFAIMNTWRVLWRLQTGLFSKVQPAFIQKFPSTLTSFNNRRQMLCMLSKCHGNIDPRSSVSLTASYNWCHIREYAKASKSKKKTSKPKVFVSDDQMEEVINLTAFKSEMSSVLEQLQLDYLNQLSLRVSTRVFDTITVKIENKEFRLNQIAQIIQKNPSLIVINLRESTQYLPIVKNAIIKSGAAINPQVDGTTIFIPIPKVSKEHREKLCKSAKTFCDKSKQKLREICNRYTKKLKASKGAFSEDLIINIQESLIHQMQGKMTEAEEMMARKQKDLLGDQK</sequence>
<dbReference type="RefSeq" id="XP_036368629.1">
    <property type="nucleotide sequence ID" value="XM_036512736.1"/>
</dbReference>
<dbReference type="InterPro" id="IPR002661">
    <property type="entry name" value="Ribosome_recyc_fac"/>
</dbReference>
<evidence type="ECO:0000313" key="6">
    <source>
        <dbReference type="Proteomes" id="UP000515154"/>
    </source>
</evidence>
<keyword evidence="3" id="KW-0648">Protein biosynthesis</keyword>
<dbReference type="FunFam" id="3.30.1360.40:FF:000001">
    <property type="entry name" value="Ribosome-recycling factor"/>
    <property type="match status" value="1"/>
</dbReference>
<gene>
    <name evidence="7" type="primary">LOC115224010</name>
</gene>
<dbReference type="PANTHER" id="PTHR20982:SF3">
    <property type="entry name" value="MITOCHONDRIAL RIBOSOME RECYCLING FACTOR PSEUDO 1"/>
    <property type="match status" value="1"/>
</dbReference>
<dbReference type="AlphaFoldDB" id="A0A7E6FLR9"/>
<name>A0A7E6FLR9_9MOLL</name>
<dbReference type="Proteomes" id="UP000515154">
    <property type="component" value="Linkage group LG24"/>
</dbReference>
<evidence type="ECO:0000256" key="3">
    <source>
        <dbReference type="ARBA" id="ARBA00022917"/>
    </source>
</evidence>
<protein>
    <recommendedName>
        <fullName evidence="2">Ribosome-recycling factor, mitochondrial</fullName>
    </recommendedName>
    <alternativeName>
        <fullName evidence="4">Ribosome-releasing factor, mitochondrial</fullName>
    </alternativeName>
</protein>
<dbReference type="GO" id="GO:0043023">
    <property type="term" value="F:ribosomal large subunit binding"/>
    <property type="evidence" value="ECO:0007669"/>
    <property type="project" value="TreeGrafter"/>
</dbReference>
<organism evidence="6 7">
    <name type="scientific">Octopus sinensis</name>
    <name type="common">East Asian common octopus</name>
    <dbReference type="NCBI Taxonomy" id="2607531"/>
    <lineage>
        <taxon>Eukaryota</taxon>
        <taxon>Metazoa</taxon>
        <taxon>Spiralia</taxon>
        <taxon>Lophotrochozoa</taxon>
        <taxon>Mollusca</taxon>
        <taxon>Cephalopoda</taxon>
        <taxon>Coleoidea</taxon>
        <taxon>Octopodiformes</taxon>
        <taxon>Octopoda</taxon>
        <taxon>Incirrata</taxon>
        <taxon>Octopodidae</taxon>
        <taxon>Octopus</taxon>
    </lineage>
</organism>
<evidence type="ECO:0000256" key="2">
    <source>
        <dbReference type="ARBA" id="ARBA00020581"/>
    </source>
</evidence>
<feature type="domain" description="Ribosome recycling factor" evidence="5">
    <location>
        <begin position="141"/>
        <end position="294"/>
    </location>
</feature>
<dbReference type="SUPFAM" id="SSF55194">
    <property type="entry name" value="Ribosome recycling factor, RRF"/>
    <property type="match status" value="1"/>
</dbReference>
<accession>A0A7E6FLR9</accession>
<dbReference type="GO" id="GO:0005739">
    <property type="term" value="C:mitochondrion"/>
    <property type="evidence" value="ECO:0007669"/>
    <property type="project" value="TreeGrafter"/>
</dbReference>
<dbReference type="Pfam" id="PF01765">
    <property type="entry name" value="RRF"/>
    <property type="match status" value="1"/>
</dbReference>
<proteinExistence type="inferred from homology"/>
<comment type="similarity">
    <text evidence="1">Belongs to the RRF family.</text>
</comment>
<evidence type="ECO:0000313" key="7">
    <source>
        <dbReference type="RefSeq" id="XP_036368629.1"/>
    </source>
</evidence>
<reference evidence="7" key="1">
    <citation type="submission" date="2025-08" db="UniProtKB">
        <authorList>
            <consortium name="RefSeq"/>
        </authorList>
    </citation>
    <scope>IDENTIFICATION</scope>
</reference>
<evidence type="ECO:0000256" key="1">
    <source>
        <dbReference type="ARBA" id="ARBA00005912"/>
    </source>
</evidence>
<evidence type="ECO:0000256" key="4">
    <source>
        <dbReference type="ARBA" id="ARBA00033107"/>
    </source>
</evidence>
<keyword evidence="6" id="KW-1185">Reference proteome</keyword>
<dbReference type="Gene3D" id="1.10.132.20">
    <property type="entry name" value="Ribosome-recycling factor"/>
    <property type="match status" value="1"/>
</dbReference>
<dbReference type="Gene3D" id="3.30.1360.40">
    <property type="match status" value="1"/>
</dbReference>